<sequence>MTLCVPAIPPVNIASSRIRYSSSFGYRRDPFHGDFRMHNGIDLSGPTGEHIYATGNGKVVEVGHDFFGYGNFVMIDHGFGYKTRYAHLKEANVTVGRIVKRGEVIGFMGNTGRSKGPHLHYEVIFKGRTVNPLNYYNRDVDEEGFLALINSAGNNEQV</sequence>
<gene>
    <name evidence="2" type="ORF">SDC9_81724</name>
</gene>
<accession>A0A644ZB72</accession>
<dbReference type="InterPro" id="IPR050570">
    <property type="entry name" value="Cell_wall_metabolism_enzyme"/>
</dbReference>
<evidence type="ECO:0000313" key="2">
    <source>
        <dbReference type="EMBL" id="MPM35134.1"/>
    </source>
</evidence>
<proteinExistence type="predicted"/>
<dbReference type="CDD" id="cd12797">
    <property type="entry name" value="M23_peptidase"/>
    <property type="match status" value="1"/>
</dbReference>
<name>A0A644ZB72_9ZZZZ</name>
<comment type="caution">
    <text evidence="2">The sequence shown here is derived from an EMBL/GenBank/DDBJ whole genome shotgun (WGS) entry which is preliminary data.</text>
</comment>
<dbReference type="Pfam" id="PF01551">
    <property type="entry name" value="Peptidase_M23"/>
    <property type="match status" value="1"/>
</dbReference>
<dbReference type="EMBL" id="VSSQ01007187">
    <property type="protein sequence ID" value="MPM35134.1"/>
    <property type="molecule type" value="Genomic_DNA"/>
</dbReference>
<evidence type="ECO:0000259" key="1">
    <source>
        <dbReference type="Pfam" id="PF01551"/>
    </source>
</evidence>
<dbReference type="InterPro" id="IPR011055">
    <property type="entry name" value="Dup_hybrid_motif"/>
</dbReference>
<protein>
    <recommendedName>
        <fullName evidence="1">M23ase beta-sheet core domain-containing protein</fullName>
    </recommendedName>
</protein>
<reference evidence="2" key="1">
    <citation type="submission" date="2019-08" db="EMBL/GenBank/DDBJ databases">
        <authorList>
            <person name="Kucharzyk K."/>
            <person name="Murdoch R.W."/>
            <person name="Higgins S."/>
            <person name="Loffler F."/>
        </authorList>
    </citation>
    <scope>NUCLEOTIDE SEQUENCE</scope>
</reference>
<dbReference type="Gene3D" id="2.70.70.10">
    <property type="entry name" value="Glucose Permease (Domain IIA)"/>
    <property type="match status" value="1"/>
</dbReference>
<dbReference type="PANTHER" id="PTHR21666">
    <property type="entry name" value="PEPTIDASE-RELATED"/>
    <property type="match status" value="1"/>
</dbReference>
<dbReference type="SUPFAM" id="SSF51261">
    <property type="entry name" value="Duplicated hybrid motif"/>
    <property type="match status" value="1"/>
</dbReference>
<organism evidence="2">
    <name type="scientific">bioreactor metagenome</name>
    <dbReference type="NCBI Taxonomy" id="1076179"/>
    <lineage>
        <taxon>unclassified sequences</taxon>
        <taxon>metagenomes</taxon>
        <taxon>ecological metagenomes</taxon>
    </lineage>
</organism>
<dbReference type="PANTHER" id="PTHR21666:SF270">
    <property type="entry name" value="MUREIN HYDROLASE ACTIVATOR ENVC"/>
    <property type="match status" value="1"/>
</dbReference>
<feature type="domain" description="M23ase beta-sheet core" evidence="1">
    <location>
        <begin position="36"/>
        <end position="132"/>
    </location>
</feature>
<dbReference type="GO" id="GO:0004222">
    <property type="term" value="F:metalloendopeptidase activity"/>
    <property type="evidence" value="ECO:0007669"/>
    <property type="project" value="TreeGrafter"/>
</dbReference>
<dbReference type="AlphaFoldDB" id="A0A644ZB72"/>
<dbReference type="InterPro" id="IPR016047">
    <property type="entry name" value="M23ase_b-sheet_dom"/>
</dbReference>
<dbReference type="FunFam" id="2.70.70.10:FF:000006">
    <property type="entry name" value="M23 family peptidase"/>
    <property type="match status" value="1"/>
</dbReference>